<keyword evidence="3" id="KW-1185">Reference proteome</keyword>
<dbReference type="AlphaFoldDB" id="A7NPR7"/>
<dbReference type="Proteomes" id="UP000000263">
    <property type="component" value="Chromosome"/>
</dbReference>
<dbReference type="SUPFAM" id="SSF117856">
    <property type="entry name" value="AF0104/ALDC/Ptd012-like"/>
    <property type="match status" value="1"/>
</dbReference>
<dbReference type="PANTHER" id="PTHR34988">
    <property type="entry name" value="PROTEIN, PUTATIVE-RELATED"/>
    <property type="match status" value="1"/>
</dbReference>
<dbReference type="STRING" id="383372.Rcas_3513"/>
<dbReference type="KEGG" id="rca:Rcas_3513"/>
<gene>
    <name evidence="2" type="ordered locus">Rcas_3513</name>
</gene>
<dbReference type="PROSITE" id="PS51742">
    <property type="entry name" value="PPC"/>
    <property type="match status" value="1"/>
</dbReference>
<name>A7NPR7_ROSCS</name>
<dbReference type="HOGENOM" id="CLU_1668080_0_0_0"/>
<feature type="domain" description="PPC" evidence="1">
    <location>
        <begin position="10"/>
        <end position="153"/>
    </location>
</feature>
<dbReference type="PANTHER" id="PTHR34988:SF1">
    <property type="entry name" value="DNA-BINDING PROTEIN"/>
    <property type="match status" value="1"/>
</dbReference>
<evidence type="ECO:0000313" key="2">
    <source>
        <dbReference type="EMBL" id="ABU59563.1"/>
    </source>
</evidence>
<evidence type="ECO:0000313" key="3">
    <source>
        <dbReference type="Proteomes" id="UP000000263"/>
    </source>
</evidence>
<dbReference type="RefSeq" id="WP_012121986.1">
    <property type="nucleotide sequence ID" value="NC_009767.1"/>
</dbReference>
<dbReference type="CDD" id="cd11378">
    <property type="entry name" value="DUF296"/>
    <property type="match status" value="1"/>
</dbReference>
<dbReference type="eggNOG" id="COG1661">
    <property type="taxonomic scope" value="Bacteria"/>
</dbReference>
<accession>A7NPR7</accession>
<dbReference type="EMBL" id="CP000804">
    <property type="protein sequence ID" value="ABU59563.1"/>
    <property type="molecule type" value="Genomic_DNA"/>
</dbReference>
<proteinExistence type="predicted"/>
<reference evidence="2 3" key="1">
    <citation type="submission" date="2007-08" db="EMBL/GenBank/DDBJ databases">
        <title>Complete sequence of Roseiflexus castenholzii DSM 13941.</title>
        <authorList>
            <consortium name="US DOE Joint Genome Institute"/>
            <person name="Copeland A."/>
            <person name="Lucas S."/>
            <person name="Lapidus A."/>
            <person name="Barry K."/>
            <person name="Glavina del Rio T."/>
            <person name="Dalin E."/>
            <person name="Tice H."/>
            <person name="Pitluck S."/>
            <person name="Thompson L.S."/>
            <person name="Brettin T."/>
            <person name="Bruce D."/>
            <person name="Detter J.C."/>
            <person name="Han C."/>
            <person name="Tapia R."/>
            <person name="Schmutz J."/>
            <person name="Larimer F."/>
            <person name="Land M."/>
            <person name="Hauser L."/>
            <person name="Kyrpides N."/>
            <person name="Mikhailova N."/>
            <person name="Bryant D.A."/>
            <person name="Hanada S."/>
            <person name="Tsukatani Y."/>
            <person name="Richardson P."/>
        </authorList>
    </citation>
    <scope>NUCLEOTIDE SEQUENCE [LARGE SCALE GENOMIC DNA]</scope>
    <source>
        <strain evidence="3">DSM 13941 / HLO8</strain>
    </source>
</reference>
<dbReference type="Gene3D" id="3.30.1330.80">
    <property type="entry name" value="Hypothetical protein, similar to alpha- acetolactate decarboxylase, domain 2"/>
    <property type="match status" value="1"/>
</dbReference>
<dbReference type="Pfam" id="PF03479">
    <property type="entry name" value="PCC"/>
    <property type="match status" value="1"/>
</dbReference>
<protein>
    <recommendedName>
        <fullName evidence="1">PPC domain-containing protein</fullName>
    </recommendedName>
</protein>
<evidence type="ECO:0000259" key="1">
    <source>
        <dbReference type="PROSITE" id="PS51742"/>
    </source>
</evidence>
<organism evidence="2 3">
    <name type="scientific">Roseiflexus castenholzii (strain DSM 13941 / HLO8)</name>
    <dbReference type="NCBI Taxonomy" id="383372"/>
    <lineage>
        <taxon>Bacteria</taxon>
        <taxon>Bacillati</taxon>
        <taxon>Chloroflexota</taxon>
        <taxon>Chloroflexia</taxon>
        <taxon>Chloroflexales</taxon>
        <taxon>Roseiflexineae</taxon>
        <taxon>Roseiflexaceae</taxon>
        <taxon>Roseiflexus</taxon>
    </lineage>
</organism>
<sequence length="158" mass="17023">MPVVAHQEAVPRHRVLAVVLCDGADLHQALTEIAMTHHITAAIVHMLGGLREVALVETDVATGLKKPPLVFRRHLEIIGGSGMISLHNQTPHIHLHLTLAYQDAEHLHGVTVIGGHVAYATAHAVEALIHCYDGLALIRQPDRRTGLPLWSLTAGACS</sequence>
<dbReference type="InterPro" id="IPR005175">
    <property type="entry name" value="PPC_dom"/>
</dbReference>